<evidence type="ECO:0000313" key="2">
    <source>
        <dbReference type="EMBL" id="KAL1864563.1"/>
    </source>
</evidence>
<dbReference type="Proteomes" id="UP001583177">
    <property type="component" value="Unassembled WGS sequence"/>
</dbReference>
<comment type="caution">
    <text evidence="2">The sequence shown here is derived from an EMBL/GenBank/DDBJ whole genome shotgun (WGS) entry which is preliminary data.</text>
</comment>
<protein>
    <submittedName>
        <fullName evidence="2">O-acetyltransferase PaAT-2</fullName>
    </submittedName>
</protein>
<reference evidence="2 3" key="1">
    <citation type="journal article" date="2024" name="IMA Fungus">
        <title>IMA Genome - F19 : A genome assembly and annotation guide to empower mycologists, including annotated draft genome sequences of Ceratocystis pirilliformis, Diaporthe australafricana, Fusarium ophioides, Paecilomyces lecythidis, and Sporothrix stenoceras.</title>
        <authorList>
            <person name="Aylward J."/>
            <person name="Wilson A.M."/>
            <person name="Visagie C.M."/>
            <person name="Spraker J."/>
            <person name="Barnes I."/>
            <person name="Buitendag C."/>
            <person name="Ceriani C."/>
            <person name="Del Mar Angel L."/>
            <person name="du Plessis D."/>
            <person name="Fuchs T."/>
            <person name="Gasser K."/>
            <person name="Kramer D."/>
            <person name="Li W."/>
            <person name="Munsamy K."/>
            <person name="Piso A."/>
            <person name="Price J.L."/>
            <person name="Sonnekus B."/>
            <person name="Thomas C."/>
            <person name="van der Nest A."/>
            <person name="van Dijk A."/>
            <person name="van Heerden A."/>
            <person name="van Vuuren N."/>
            <person name="Yilmaz N."/>
            <person name="Duong T.A."/>
            <person name="van der Merwe N.A."/>
            <person name="Wingfield M.J."/>
            <person name="Wingfield B.D."/>
        </authorList>
    </citation>
    <scope>NUCLEOTIDE SEQUENCE [LARGE SCALE GENOMIC DNA]</scope>
    <source>
        <strain evidence="2 3">CMW 18300</strain>
    </source>
</reference>
<gene>
    <name evidence="2" type="primary">PAAT2</name>
    <name evidence="2" type="ORF">Daus18300_007578</name>
</gene>
<dbReference type="EMBL" id="JAWRVE010000067">
    <property type="protein sequence ID" value="KAL1864563.1"/>
    <property type="molecule type" value="Genomic_DNA"/>
</dbReference>
<name>A0ABR3WM32_9PEZI</name>
<keyword evidence="1" id="KW-1133">Transmembrane helix</keyword>
<dbReference type="InterPro" id="IPR023213">
    <property type="entry name" value="CAT-like_dom_sf"/>
</dbReference>
<proteinExistence type="predicted"/>
<dbReference type="Gene3D" id="3.30.559.10">
    <property type="entry name" value="Chloramphenicol acetyltransferase-like domain"/>
    <property type="match status" value="1"/>
</dbReference>
<sequence>MSDAVGIQTILINWGKVMAGRLTEVQPLQDAESNPLDQVNNNDGSNSKQEEWVLKSRVVNGIWFILWAVRYFWILLWGPQEGKFIYLPASTVKALQRDARESLVKSNESRILGQFEEPFLSEGDVITAWATRMSCLHLASGRTLQQPITIINALDVRGRLPSLFNQNTAYVGNFAFALFTETTVGQVMSTSLGELAHMVRKSLLEQVPESQIRAMFRELTKTKLGALIVGTPRTNPLIFSNWGKTKICEVVDFSPAVIRRGMQGPVASEPGKPVYHHSLHTKHSQTARDAFNILGKDPAGNYWIAAWLPPSAWPKIEEEMRMLPRC</sequence>
<evidence type="ECO:0000313" key="3">
    <source>
        <dbReference type="Proteomes" id="UP001583177"/>
    </source>
</evidence>
<organism evidence="2 3">
    <name type="scientific">Diaporthe australafricana</name>
    <dbReference type="NCBI Taxonomy" id="127596"/>
    <lineage>
        <taxon>Eukaryota</taxon>
        <taxon>Fungi</taxon>
        <taxon>Dikarya</taxon>
        <taxon>Ascomycota</taxon>
        <taxon>Pezizomycotina</taxon>
        <taxon>Sordariomycetes</taxon>
        <taxon>Sordariomycetidae</taxon>
        <taxon>Diaporthales</taxon>
        <taxon>Diaporthaceae</taxon>
        <taxon>Diaporthe</taxon>
    </lineage>
</organism>
<evidence type="ECO:0000256" key="1">
    <source>
        <dbReference type="SAM" id="Phobius"/>
    </source>
</evidence>
<keyword evidence="3" id="KW-1185">Reference proteome</keyword>
<accession>A0ABR3WM32</accession>
<feature type="transmembrane region" description="Helical" evidence="1">
    <location>
        <begin position="58"/>
        <end position="78"/>
    </location>
</feature>
<dbReference type="Pfam" id="PF02458">
    <property type="entry name" value="Transferase"/>
    <property type="match status" value="1"/>
</dbReference>
<keyword evidence="1" id="KW-0472">Membrane</keyword>
<keyword evidence="1" id="KW-0812">Transmembrane</keyword>